<dbReference type="RefSeq" id="WP_008790337.1">
    <property type="nucleotide sequence ID" value="NZ_AKCB01000004.1"/>
</dbReference>
<proteinExistence type="predicted"/>
<keyword evidence="2" id="KW-1185">Reference proteome</keyword>
<evidence type="ECO:0000313" key="2">
    <source>
        <dbReference type="Proteomes" id="UP000003157"/>
    </source>
</evidence>
<reference evidence="1 2" key="1">
    <citation type="submission" date="2010-12" db="EMBL/GenBank/DDBJ databases">
        <title>The Genome Sequence of Coprobacillus sp. strain 29_1.</title>
        <authorList>
            <consortium name="The Broad Institute Genome Sequencing Platform"/>
            <person name="Earl A."/>
            <person name="Ward D."/>
            <person name="Feldgarden M."/>
            <person name="Gevers D."/>
            <person name="Daigneault M."/>
            <person name="Sibley C.D."/>
            <person name="White A."/>
            <person name="Strauss J."/>
            <person name="Allen-Vercoe E."/>
            <person name="Young S.K."/>
            <person name="Zeng Q."/>
            <person name="Gargeya S."/>
            <person name="Fitzgerald M."/>
            <person name="Haas B."/>
            <person name="Abouelleil A."/>
            <person name="Alvarado L."/>
            <person name="Arachchi H.M."/>
            <person name="Berlin A."/>
            <person name="Brown A."/>
            <person name="Chapman S.B."/>
            <person name="Chen Z."/>
            <person name="Dunbar C."/>
            <person name="Freedman E."/>
            <person name="Gearin G."/>
            <person name="Gellesch M."/>
            <person name="Goldberg J."/>
            <person name="Griggs A."/>
            <person name="Gujja S."/>
            <person name="Heilman E."/>
            <person name="Heiman D."/>
            <person name="Howarth C."/>
            <person name="Larson L."/>
            <person name="Lui A."/>
            <person name="MacDonald P.J.P."/>
            <person name="Mehta T."/>
            <person name="Montmayeur A."/>
            <person name="Murphy C."/>
            <person name="Neiman D."/>
            <person name="Pearson M."/>
            <person name="Priest M."/>
            <person name="Roberts A."/>
            <person name="Saif S."/>
            <person name="Shea T."/>
            <person name="Shenoy N."/>
            <person name="Sisk P."/>
            <person name="Stolte C."/>
            <person name="Sykes S."/>
            <person name="White J."/>
            <person name="Yandava C."/>
            <person name="Nusbaum C."/>
            <person name="Birren B."/>
        </authorList>
    </citation>
    <scope>NUCLEOTIDE SEQUENCE [LARGE SCALE GENOMIC DNA]</scope>
    <source>
        <strain evidence="1 2">29_1</strain>
    </source>
</reference>
<dbReference type="GeneID" id="78231482"/>
<comment type="caution">
    <text evidence="1">The sequence shown here is derived from an EMBL/GenBank/DDBJ whole genome shotgun (WGS) entry which is preliminary data.</text>
</comment>
<name>E7GEW3_9FIRM</name>
<organism evidence="1 2">
    <name type="scientific">Coprobacillus cateniformis</name>
    <dbReference type="NCBI Taxonomy" id="100884"/>
    <lineage>
        <taxon>Bacteria</taxon>
        <taxon>Bacillati</taxon>
        <taxon>Bacillota</taxon>
        <taxon>Erysipelotrichia</taxon>
        <taxon>Erysipelotrichales</taxon>
        <taxon>Coprobacillaceae</taxon>
        <taxon>Coprobacillus</taxon>
    </lineage>
</organism>
<evidence type="ECO:0000313" key="1">
    <source>
        <dbReference type="EMBL" id="EFW03564.1"/>
    </source>
</evidence>
<gene>
    <name evidence="1" type="ORF">HMPREF9488_03255</name>
</gene>
<dbReference type="EMBL" id="ADKX01000046">
    <property type="protein sequence ID" value="EFW03564.1"/>
    <property type="molecule type" value="Genomic_DNA"/>
</dbReference>
<dbReference type="HOGENOM" id="CLU_1552699_0_0_9"/>
<dbReference type="STRING" id="100884.GCA_000269565_03735"/>
<protein>
    <submittedName>
        <fullName evidence="1">Uncharacterized protein</fullName>
    </submittedName>
</protein>
<dbReference type="Proteomes" id="UP000003157">
    <property type="component" value="Unassembled WGS sequence"/>
</dbReference>
<sequence length="172" mass="19905">MLRVYHGTSYENGLRILDEGFKCEKKIWYVSDNDSVYFHYVLPDSKYEDEQDARRRAIDSARISSAINHSTSPHIYLFSIEVDEGDIEEFLDYSSENMSGIALEIPVDIVNKTIIQSEVVEDVYIPSLGLVYLAGLNLDYLNTENLIDEELYLLRNKKTLGELQEIYCELLF</sequence>
<accession>E7GEW3</accession>
<dbReference type="AlphaFoldDB" id="E7GEW3"/>